<sequence>MALVSFPTPQYSSRLISSSLPYSSLATSNTGKSQENGYVLRNFQSPTSYQPLVYSSFSSRNRRLAAVLVPFDAKSKNSGSGEEDHRALETVLKLYDAIKNKNILELSDVIGDECRCICNFFSFFQQFQGKMQVLYFFSNLIKSLGNHVELVVKPTFHDGLSVGVSWRLEWNKVHVPLGKGFSFHILQVYQGKVYIRNVEMFMEPLLHIEPFRLKLMAYVMNMMDKMDTSKGSKSKAERVVYVLLTLFLIGVSLFLFKFTWHSS</sequence>
<name>A0A2I4GE74_JUGRE</name>
<gene>
    <name evidence="2" type="primary">LOC109007115</name>
</gene>
<dbReference type="KEGG" id="jre:109007115"/>
<organism evidence="1 2">
    <name type="scientific">Juglans regia</name>
    <name type="common">English walnut</name>
    <dbReference type="NCBI Taxonomy" id="51240"/>
    <lineage>
        <taxon>Eukaryota</taxon>
        <taxon>Viridiplantae</taxon>
        <taxon>Streptophyta</taxon>
        <taxon>Embryophyta</taxon>
        <taxon>Tracheophyta</taxon>
        <taxon>Spermatophyta</taxon>
        <taxon>Magnoliopsida</taxon>
        <taxon>eudicotyledons</taxon>
        <taxon>Gunneridae</taxon>
        <taxon>Pentapetalae</taxon>
        <taxon>rosids</taxon>
        <taxon>fabids</taxon>
        <taxon>Fagales</taxon>
        <taxon>Juglandaceae</taxon>
        <taxon>Juglans</taxon>
    </lineage>
</organism>
<dbReference type="PANTHER" id="PTHR33698:SF6">
    <property type="entry name" value="TRANSMEMBRANE PROTEIN"/>
    <property type="match status" value="1"/>
</dbReference>
<evidence type="ECO:0000313" key="1">
    <source>
        <dbReference type="Proteomes" id="UP000235220"/>
    </source>
</evidence>
<dbReference type="AlphaFoldDB" id="A0A2I4GE74"/>
<proteinExistence type="predicted"/>
<dbReference type="STRING" id="51240.A0A2I4GE74"/>
<dbReference type="OrthoDB" id="753811at2759"/>
<protein>
    <submittedName>
        <fullName evidence="2">Uncharacterized protein LOC109007115</fullName>
    </submittedName>
</protein>
<dbReference type="PANTHER" id="PTHR33698">
    <property type="entry name" value="NUCLEAR TRANSPORT FACTOR 2 (NTF2)-LIKE PROTEIN"/>
    <property type="match status" value="1"/>
</dbReference>
<dbReference type="RefSeq" id="XP_018842203.2">
    <property type="nucleotide sequence ID" value="XM_018986658.2"/>
</dbReference>
<reference evidence="2" key="1">
    <citation type="submission" date="2025-08" db="UniProtKB">
        <authorList>
            <consortium name="RefSeq"/>
        </authorList>
    </citation>
    <scope>IDENTIFICATION</scope>
    <source>
        <tissue evidence="2">Leaves</tissue>
    </source>
</reference>
<accession>A0A2I4GE74</accession>
<keyword evidence="1" id="KW-1185">Reference proteome</keyword>
<dbReference type="Gramene" id="Jr04_13250_p1">
    <property type="protein sequence ID" value="cds.Jr04_13250_p1"/>
    <property type="gene ID" value="Jr04_13250"/>
</dbReference>
<dbReference type="Proteomes" id="UP000235220">
    <property type="component" value="Chromosome 4"/>
</dbReference>
<dbReference type="GeneID" id="109007115"/>
<evidence type="ECO:0000313" key="2">
    <source>
        <dbReference type="RefSeq" id="XP_018842203.2"/>
    </source>
</evidence>